<dbReference type="SMART" id="SM01014">
    <property type="entry name" value="ARID"/>
    <property type="match status" value="1"/>
</dbReference>
<reference evidence="5 6" key="1">
    <citation type="submission" date="2020-06" db="EMBL/GenBank/DDBJ databases">
        <title>WGS assembly of Ceratodon purpureus strain R40.</title>
        <authorList>
            <person name="Carey S.B."/>
            <person name="Jenkins J."/>
            <person name="Shu S."/>
            <person name="Lovell J.T."/>
            <person name="Sreedasyam A."/>
            <person name="Maumus F."/>
            <person name="Tiley G.P."/>
            <person name="Fernandez-Pozo N."/>
            <person name="Barry K."/>
            <person name="Chen C."/>
            <person name="Wang M."/>
            <person name="Lipzen A."/>
            <person name="Daum C."/>
            <person name="Saski C.A."/>
            <person name="Payton A.C."/>
            <person name="Mcbreen J.C."/>
            <person name="Conrad R.E."/>
            <person name="Kollar L.M."/>
            <person name="Olsson S."/>
            <person name="Huttunen S."/>
            <person name="Landis J.B."/>
            <person name="Wickett N.J."/>
            <person name="Johnson M.G."/>
            <person name="Rensing S.A."/>
            <person name="Grimwood J."/>
            <person name="Schmutz J."/>
            <person name="Mcdaniel S.F."/>
        </authorList>
    </citation>
    <scope>NUCLEOTIDE SEQUENCE [LARGE SCALE GENOMIC DNA]</scope>
    <source>
        <strain evidence="5 6">R40</strain>
    </source>
</reference>
<dbReference type="Pfam" id="PF01388">
    <property type="entry name" value="ARID"/>
    <property type="match status" value="1"/>
</dbReference>
<feature type="region of interest" description="Disordered" evidence="2">
    <location>
        <begin position="742"/>
        <end position="767"/>
    </location>
</feature>
<feature type="domain" description="ARID" evidence="4">
    <location>
        <begin position="242"/>
        <end position="355"/>
    </location>
</feature>
<dbReference type="GO" id="GO:0005634">
    <property type="term" value="C:nucleus"/>
    <property type="evidence" value="ECO:0007669"/>
    <property type="project" value="UniProtKB-UniRule"/>
</dbReference>
<comment type="caution">
    <text evidence="5">The sequence shown here is derived from an EMBL/GenBank/DDBJ whole genome shotgun (WGS) entry which is preliminary data.</text>
</comment>
<sequence length="767" mass="83540">MEHRMPAQDTPADAYEGMNMTESFGEAMSKINEQYAEKAHTAEVFAETQVGEEEILVEPASLQIAGGGNGDVSSMHGEISLERFNGLGQMDVDENRDASHGTGFDGFDEKYEAGPSAEHINQNEGFPEMAEFGGKNGNSDVPQAEVEFNVAKPDFEQHITLSGTVENQNPPLPEQLQGQAVKVDQNGTPLGEQPPKTPVTGNDNVSKEVEVAEARDTSSIPGISMLAGKPIPPAIYKQDEVIANKELFAEALNKFHTFLGTRLTKKGRGGRERAAEVKTFEESIAGIPKLGGNELDLHVLYKEVTSRGGLEQVIKDRKWKEVTNCFKEAETTTSASYILRKYYVGLLYYFEQAYLHGKTGPRIPPPISMPGPSPMSVKRSDSGLGIVLAPTEGQPGFKKTRKRKILPMQSMPAMDPAQQIGLTVRSTIEGKFEHGYLVSVTVGTEKLRGVIYHVPPMQRAPQHATVPNYEATIGAEPIVIREEPSLRGIKRKRRRADDMPKKDPNAPRPNRTGYNFFFAEQRARLKALHPEKDKELSRMIGDAWNSLTEEEKAPYQDRGVQDKERYKIELRQYMELLKSQNGDISTELTISEHDVEDAKEKLKEAVVDAAIDVAVDVAVNNAVNVSVDDVVDVTTKAVTDATVGLDHTLSVAAPSDVATADDTTGKADITEASGVSAIVDSTNGSHNHIAAVDIDNGVPANTVATIGPNTTMDVDDGIPNAVSDAPDGSANLLASMDVEIEPQQPESVPRQPDYLPLQSDFLPQQPL</sequence>
<dbReference type="PROSITE" id="PS50118">
    <property type="entry name" value="HMG_BOX_2"/>
    <property type="match status" value="1"/>
</dbReference>
<dbReference type="Pfam" id="PF00505">
    <property type="entry name" value="HMG_box"/>
    <property type="match status" value="1"/>
</dbReference>
<dbReference type="InterPro" id="IPR045303">
    <property type="entry name" value="ARID_HMGB9-like"/>
</dbReference>
<dbReference type="Gene3D" id="1.10.30.10">
    <property type="entry name" value="High mobility group box domain"/>
    <property type="match status" value="1"/>
</dbReference>
<evidence type="ECO:0000259" key="4">
    <source>
        <dbReference type="PROSITE" id="PS51011"/>
    </source>
</evidence>
<dbReference type="InterPro" id="IPR036910">
    <property type="entry name" value="HMG_box_dom_sf"/>
</dbReference>
<evidence type="ECO:0000259" key="3">
    <source>
        <dbReference type="PROSITE" id="PS50118"/>
    </source>
</evidence>
<organism evidence="5 6">
    <name type="scientific">Ceratodon purpureus</name>
    <name type="common">Fire moss</name>
    <name type="synonym">Dicranum purpureum</name>
    <dbReference type="NCBI Taxonomy" id="3225"/>
    <lineage>
        <taxon>Eukaryota</taxon>
        <taxon>Viridiplantae</taxon>
        <taxon>Streptophyta</taxon>
        <taxon>Embryophyta</taxon>
        <taxon>Bryophyta</taxon>
        <taxon>Bryophytina</taxon>
        <taxon>Bryopsida</taxon>
        <taxon>Dicranidae</taxon>
        <taxon>Pseudoditrichales</taxon>
        <taxon>Ditrichaceae</taxon>
        <taxon>Ceratodon</taxon>
    </lineage>
</organism>
<accession>A0A8T0HGR4</accession>
<keyword evidence="6" id="KW-1185">Reference proteome</keyword>
<dbReference type="CDD" id="cd22009">
    <property type="entry name" value="HMG-box_AtHMGB9-like"/>
    <property type="match status" value="1"/>
</dbReference>
<dbReference type="Gene3D" id="1.10.150.60">
    <property type="entry name" value="ARID DNA-binding domain"/>
    <property type="match status" value="1"/>
</dbReference>
<dbReference type="InterPro" id="IPR036431">
    <property type="entry name" value="ARID_dom_sf"/>
</dbReference>
<dbReference type="AlphaFoldDB" id="A0A8T0HGR4"/>
<dbReference type="Proteomes" id="UP000822688">
    <property type="component" value="Chromosome 6"/>
</dbReference>
<dbReference type="PANTHER" id="PTHR46691">
    <property type="entry name" value="HIGH MOBILITY GROUP B PROTEIN 9"/>
    <property type="match status" value="1"/>
</dbReference>
<feature type="region of interest" description="Disordered" evidence="2">
    <location>
        <begin position="490"/>
        <end position="513"/>
    </location>
</feature>
<dbReference type="GO" id="GO:0003677">
    <property type="term" value="F:DNA binding"/>
    <property type="evidence" value="ECO:0007669"/>
    <property type="project" value="UniProtKB-UniRule"/>
</dbReference>
<evidence type="ECO:0000313" key="5">
    <source>
        <dbReference type="EMBL" id="KAG0569857.1"/>
    </source>
</evidence>
<dbReference type="SUPFAM" id="SSF47095">
    <property type="entry name" value="HMG-box"/>
    <property type="match status" value="1"/>
</dbReference>
<dbReference type="CDD" id="cd16872">
    <property type="entry name" value="ARID_HMGB9-like"/>
    <property type="match status" value="1"/>
</dbReference>
<feature type="domain" description="HMG box" evidence="3">
    <location>
        <begin position="507"/>
        <end position="574"/>
    </location>
</feature>
<dbReference type="InterPro" id="IPR001606">
    <property type="entry name" value="ARID_dom"/>
</dbReference>
<feature type="DNA-binding region" description="HMG box" evidence="1">
    <location>
        <begin position="507"/>
        <end position="574"/>
    </location>
</feature>
<protein>
    <submittedName>
        <fullName evidence="5">Uncharacterized protein</fullName>
    </submittedName>
</protein>
<dbReference type="SUPFAM" id="SSF46774">
    <property type="entry name" value="ARID-like"/>
    <property type="match status" value="1"/>
</dbReference>
<evidence type="ECO:0000313" key="6">
    <source>
        <dbReference type="Proteomes" id="UP000822688"/>
    </source>
</evidence>
<proteinExistence type="predicted"/>
<dbReference type="PANTHER" id="PTHR46691:SF1">
    <property type="entry name" value="AT-RICH INTERACTIVE DOMAIN-CONTAINING PROTEIN 2"/>
    <property type="match status" value="1"/>
</dbReference>
<name>A0A8T0HGR4_CERPU</name>
<evidence type="ECO:0000256" key="2">
    <source>
        <dbReference type="SAM" id="MobiDB-lite"/>
    </source>
</evidence>
<keyword evidence="1" id="KW-0539">Nucleus</keyword>
<gene>
    <name evidence="5" type="ORF">KC19_6G121100</name>
</gene>
<dbReference type="PROSITE" id="PS51011">
    <property type="entry name" value="ARID"/>
    <property type="match status" value="1"/>
</dbReference>
<dbReference type="EMBL" id="CM026427">
    <property type="protein sequence ID" value="KAG0569857.1"/>
    <property type="molecule type" value="Genomic_DNA"/>
</dbReference>
<keyword evidence="1" id="KW-0238">DNA-binding</keyword>
<dbReference type="InterPro" id="IPR009071">
    <property type="entry name" value="HMG_box_dom"/>
</dbReference>
<evidence type="ECO:0000256" key="1">
    <source>
        <dbReference type="PROSITE-ProRule" id="PRU00267"/>
    </source>
</evidence>
<dbReference type="SMART" id="SM00501">
    <property type="entry name" value="BRIGHT"/>
    <property type="match status" value="1"/>
</dbReference>
<feature type="compositionally biased region" description="Basic and acidic residues" evidence="2">
    <location>
        <begin position="495"/>
        <end position="505"/>
    </location>
</feature>
<dbReference type="SMART" id="SM00398">
    <property type="entry name" value="HMG"/>
    <property type="match status" value="1"/>
</dbReference>